<reference evidence="1 2" key="1">
    <citation type="submission" date="2021-06" db="EMBL/GenBank/DDBJ databases">
        <title>Complete genome sequence of Erwinia phage pEa_SNUABM_35.</title>
        <authorList>
            <person name="Kim S.G."/>
            <person name="Park S.C."/>
        </authorList>
    </citation>
    <scope>NUCLEOTIDE SEQUENCE [LARGE SCALE GENOMIC DNA]</scope>
</reference>
<dbReference type="Proteomes" id="UP000827806">
    <property type="component" value="Segment"/>
</dbReference>
<evidence type="ECO:0000313" key="1">
    <source>
        <dbReference type="EMBL" id="QZE60003.1"/>
    </source>
</evidence>
<evidence type="ECO:0000313" key="2">
    <source>
        <dbReference type="Proteomes" id="UP000827806"/>
    </source>
</evidence>
<dbReference type="EMBL" id="MZ443788">
    <property type="protein sequence ID" value="QZE60003.1"/>
    <property type="molecule type" value="Genomic_DNA"/>
</dbReference>
<proteinExistence type="predicted"/>
<protein>
    <submittedName>
        <fullName evidence="1">Uncharacterized protein</fullName>
    </submittedName>
</protein>
<name>A0AAE7XQZ4_9CAUD</name>
<gene>
    <name evidence="1" type="ORF">pEaSNUABM35_00086</name>
</gene>
<keyword evidence="2" id="KW-1185">Reference proteome</keyword>
<organism evidence="1 2">
    <name type="scientific">Erwinia phage pEa_SNUABM_35</name>
    <dbReference type="NCBI Taxonomy" id="2869557"/>
    <lineage>
        <taxon>Viruses</taxon>
        <taxon>Duplodnaviria</taxon>
        <taxon>Heunggongvirae</taxon>
        <taxon>Uroviricota</taxon>
        <taxon>Caudoviricetes</taxon>
        <taxon>Alexandravirus</taxon>
        <taxon>Alexandravirus SNUABM35</taxon>
    </lineage>
</organism>
<accession>A0AAE7XQZ4</accession>
<sequence length="316" mass="34623">MQLVLPKQDDVRKYGFFFDSGQTIDFSSVSELRDLIRNSRCSVAAQAGNSFTAHPVMGIAAYGTGARVYYSKLTLMSEAPDFTSDEAIFRTLLVIGLKDGSGRKSGQMAMIDNFANSTPFPGNTDTWWATPFCLIPTQIGQNAAPTTNQISFPDTQVTVTTASRQTGDSYTHRRRIYTSTGSQEARITPHSWSYTFTGTSYSSWQSSVAGAMAFSMGAYLNQVSDGGYWRATIPTRRNAFDSGRNVPCSAVYGSSALAEDTITLDKFAVFINEGTRVRVVKYGPEDFTQRTTNVGNTFSVALPELPVLYKTDSIKL</sequence>